<dbReference type="RefSeq" id="XP_016252795.1">
    <property type="nucleotide sequence ID" value="XM_016390893.1"/>
</dbReference>
<proteinExistence type="predicted"/>
<organism evidence="1 2">
    <name type="scientific">Cladophialophora immunda</name>
    <dbReference type="NCBI Taxonomy" id="569365"/>
    <lineage>
        <taxon>Eukaryota</taxon>
        <taxon>Fungi</taxon>
        <taxon>Dikarya</taxon>
        <taxon>Ascomycota</taxon>
        <taxon>Pezizomycotina</taxon>
        <taxon>Eurotiomycetes</taxon>
        <taxon>Chaetothyriomycetidae</taxon>
        <taxon>Chaetothyriales</taxon>
        <taxon>Herpotrichiellaceae</taxon>
        <taxon>Cladophialophora</taxon>
    </lineage>
</organism>
<dbReference type="EMBL" id="KN847041">
    <property type="protein sequence ID" value="KIW32579.1"/>
    <property type="molecule type" value="Genomic_DNA"/>
</dbReference>
<protein>
    <recommendedName>
        <fullName evidence="3">Transcription factor domain-containing protein</fullName>
    </recommendedName>
</protein>
<dbReference type="HOGENOM" id="CLU_1189800_0_0_1"/>
<keyword evidence="2" id="KW-1185">Reference proteome</keyword>
<gene>
    <name evidence="1" type="ORF">PV07_04109</name>
</gene>
<reference evidence="1 2" key="1">
    <citation type="submission" date="2015-01" db="EMBL/GenBank/DDBJ databases">
        <title>The Genome Sequence of Cladophialophora immunda CBS83496.</title>
        <authorList>
            <consortium name="The Broad Institute Genomics Platform"/>
            <person name="Cuomo C."/>
            <person name="de Hoog S."/>
            <person name="Gorbushina A."/>
            <person name="Stielow B."/>
            <person name="Teixiera M."/>
            <person name="Abouelleil A."/>
            <person name="Chapman S.B."/>
            <person name="Priest M."/>
            <person name="Young S.K."/>
            <person name="Wortman J."/>
            <person name="Nusbaum C."/>
            <person name="Birren B."/>
        </authorList>
    </citation>
    <scope>NUCLEOTIDE SEQUENCE [LARGE SCALE GENOMIC DNA]</scope>
    <source>
        <strain evidence="1 2">CBS 83496</strain>
    </source>
</reference>
<evidence type="ECO:0008006" key="3">
    <source>
        <dbReference type="Google" id="ProtNLM"/>
    </source>
</evidence>
<sequence>MYYDQLTILIHLQRTGSPGLDELDLETDALPDTLESPRHDDCVLYTAAQQLTTMITALVPNQLLFVLPHDTYMSIFAAQVVFLLRIIRIRRHHRYPAAKDAEIAARAQLMTCQTIMHLILDIWDSAAWTTRLFNRLLANISAASAATPARHLQAANNHEESCSADTLENSHTMHQGGDLNTTHTNLDFSTITDVQCVDLPQGDVGLEHPSYLFQDSFYDMWFKEDDFPGLFTG</sequence>
<accession>A0A0D2DA67</accession>
<dbReference type="AlphaFoldDB" id="A0A0D2DA67"/>
<dbReference type="GeneID" id="27343303"/>
<evidence type="ECO:0000313" key="2">
    <source>
        <dbReference type="Proteomes" id="UP000054466"/>
    </source>
</evidence>
<name>A0A0D2DA67_9EURO</name>
<dbReference type="Proteomes" id="UP000054466">
    <property type="component" value="Unassembled WGS sequence"/>
</dbReference>
<dbReference type="VEuPathDB" id="FungiDB:PV07_04109"/>
<evidence type="ECO:0000313" key="1">
    <source>
        <dbReference type="EMBL" id="KIW32579.1"/>
    </source>
</evidence>